<dbReference type="EMBL" id="SWOV01000084">
    <property type="protein sequence ID" value="NFF89569.1"/>
    <property type="molecule type" value="Genomic_DNA"/>
</dbReference>
<evidence type="ECO:0000313" key="2">
    <source>
        <dbReference type="Proteomes" id="UP000476820"/>
    </source>
</evidence>
<dbReference type="Proteomes" id="UP000476820">
    <property type="component" value="Unassembled WGS sequence"/>
</dbReference>
<protein>
    <submittedName>
        <fullName evidence="1">Uncharacterized protein</fullName>
    </submittedName>
</protein>
<name>A0A0M1LCR8_CLOBO</name>
<comment type="caution">
    <text evidence="1">The sequence shown here is derived from an EMBL/GenBank/DDBJ whole genome shotgun (WGS) entry which is preliminary data.</text>
</comment>
<sequence length="535" mass="62496">MGRINSNLFNLNLNELTDNNDEIINFMDEKIDIEEIYKNYSKILSSESKTLREKVCIHNIEFKIIEVTKENFSKNQYEILKHHNIALDIKDNTYSFITPDGIIYKILDSDLVSIVMNTPRPRKITYDLPCLTSSVYSMQLLANILENIKSSTIAELITSYGYKYTDDATALNLFINIFSIYEKIIYKYQYNNYINKENKIYNIFQNICYEIYNEKYPEIITNIDKNIFELCQKLKIDNICNYEVLDFLKYIVTLENNDLIYPSLNLELLDSINLTDFSNLIKLLSEKNFIENVNNNTLLHDTYHNGVIKSIGPLITPYTNKVVISGSYKLLFQSIVVELLNNKKYIEYINDNKNIISEILTSKNISFKKNTIILLEWTLFAYINGCKTVQDYKLYFLSEKNTILCDDDISTLIDILNNNLHELIELIDDASSKNFENNNLIVHENLTVFNKSILNIQRKLIKTLISEVFDYIADFNRKNKFKIHFLGYNNNTIYLECEEGSLSVALDTLTRTMVTVYDKYLKKTKASCLVETLNI</sequence>
<organism evidence="1 2">
    <name type="scientific">Clostridium botulinum</name>
    <dbReference type="NCBI Taxonomy" id="1491"/>
    <lineage>
        <taxon>Bacteria</taxon>
        <taxon>Bacillati</taxon>
        <taxon>Bacillota</taxon>
        <taxon>Clostridia</taxon>
        <taxon>Eubacteriales</taxon>
        <taxon>Clostridiaceae</taxon>
        <taxon>Clostridium</taxon>
    </lineage>
</organism>
<dbReference type="AlphaFoldDB" id="A0A0M1LCR8"/>
<accession>A0A0M1LCR8</accession>
<proteinExistence type="predicted"/>
<gene>
    <name evidence="1" type="ORF">FC774_17230</name>
</gene>
<reference evidence="1 2" key="1">
    <citation type="submission" date="2019-04" db="EMBL/GenBank/DDBJ databases">
        <title>Genome sequencing of Clostridium botulinum Groups I-IV and Clostridium butyricum.</title>
        <authorList>
            <person name="Brunt J."/>
            <person name="Van Vliet A.H.M."/>
            <person name="Stringer S.C."/>
            <person name="Carter A.T."/>
            <person name="Peck M.W."/>
        </authorList>
    </citation>
    <scope>NUCLEOTIDE SEQUENCE [LARGE SCALE GENOMIC DNA]</scope>
    <source>
        <strain evidence="1 2">1605</strain>
    </source>
</reference>
<dbReference type="RefSeq" id="WP_053532642.1">
    <property type="nucleotide sequence ID" value="NZ_JACBBU010000011.1"/>
</dbReference>
<evidence type="ECO:0000313" key="1">
    <source>
        <dbReference type="EMBL" id="NFF89569.1"/>
    </source>
</evidence>